<keyword evidence="2" id="KW-1185">Reference proteome</keyword>
<protein>
    <submittedName>
        <fullName evidence="1">Uncharacterized protein</fullName>
    </submittedName>
</protein>
<name>A0A6B0SFF5_9CETA</name>
<dbReference type="AlphaFoldDB" id="A0A6B0SFF5"/>
<reference evidence="1" key="1">
    <citation type="submission" date="2019-10" db="EMBL/GenBank/DDBJ databases">
        <title>The sequence and de novo assembly of the wild yak genome.</title>
        <authorList>
            <person name="Liu Y."/>
        </authorList>
    </citation>
    <scope>NUCLEOTIDE SEQUENCE [LARGE SCALE GENOMIC DNA]</scope>
    <source>
        <strain evidence="1">WY2019</strain>
    </source>
</reference>
<dbReference type="Pfam" id="PF03670">
    <property type="entry name" value="UPF0184"/>
    <property type="match status" value="1"/>
</dbReference>
<evidence type="ECO:0000313" key="2">
    <source>
        <dbReference type="Proteomes" id="UP000322234"/>
    </source>
</evidence>
<organism evidence="1 2">
    <name type="scientific">Bos mutus</name>
    <name type="common">wild yak</name>
    <dbReference type="NCBI Taxonomy" id="72004"/>
    <lineage>
        <taxon>Eukaryota</taxon>
        <taxon>Metazoa</taxon>
        <taxon>Chordata</taxon>
        <taxon>Craniata</taxon>
        <taxon>Vertebrata</taxon>
        <taxon>Euteleostomi</taxon>
        <taxon>Mammalia</taxon>
        <taxon>Eutheria</taxon>
        <taxon>Laurasiatheria</taxon>
        <taxon>Artiodactyla</taxon>
        <taxon>Ruminantia</taxon>
        <taxon>Pecora</taxon>
        <taxon>Bovidae</taxon>
        <taxon>Bovinae</taxon>
        <taxon>Bos</taxon>
    </lineage>
</organism>
<dbReference type="Proteomes" id="UP000322234">
    <property type="component" value="Unassembled WGS sequence"/>
</dbReference>
<evidence type="ECO:0000313" key="1">
    <source>
        <dbReference type="EMBL" id="MXQ99437.1"/>
    </source>
</evidence>
<comment type="caution">
    <text evidence="1">The sequence shown here is derived from an EMBL/GenBank/DDBJ whole genome shotgun (WGS) entry which is preliminary data.</text>
</comment>
<gene>
    <name evidence="1" type="ORF">E5288_WYG014322</name>
</gene>
<dbReference type="EMBL" id="VBQZ03000451">
    <property type="protein sequence ID" value="MXQ99437.1"/>
    <property type="molecule type" value="Genomic_DNA"/>
</dbReference>
<accession>A0A6B0SFF5</accession>
<sequence>MCRHTLYCRISHVGAGAHLSGGHVEQGVPMDIHTEGKDNDFTREAVQAAINAMLGQVNTCLYHLEEWNDHLPERLQECLNLTGRYILSSSSCSGRPQGIGSP</sequence>
<proteinExistence type="predicted"/>